<dbReference type="AlphaFoldDB" id="A0A419EZ18"/>
<gene>
    <name evidence="1" type="ORF">C4532_09045</name>
</gene>
<dbReference type="InterPro" id="IPR011009">
    <property type="entry name" value="Kinase-like_dom_sf"/>
</dbReference>
<dbReference type="EMBL" id="QZKI01000067">
    <property type="protein sequence ID" value="RJP70596.1"/>
    <property type="molecule type" value="Genomic_DNA"/>
</dbReference>
<protein>
    <recommendedName>
        <fullName evidence="3">Aminoglycoside phosphotransferase domain-containing protein</fullName>
    </recommendedName>
</protein>
<name>A0A419EZ18_9BACT</name>
<dbReference type="Pfam" id="PF06293">
    <property type="entry name" value="Kdo"/>
    <property type="match status" value="1"/>
</dbReference>
<proteinExistence type="predicted"/>
<accession>A0A419EZ18</accession>
<evidence type="ECO:0000313" key="2">
    <source>
        <dbReference type="Proteomes" id="UP000285961"/>
    </source>
</evidence>
<evidence type="ECO:0008006" key="3">
    <source>
        <dbReference type="Google" id="ProtNLM"/>
    </source>
</evidence>
<dbReference type="SUPFAM" id="SSF56112">
    <property type="entry name" value="Protein kinase-like (PK-like)"/>
    <property type="match status" value="1"/>
</dbReference>
<dbReference type="Proteomes" id="UP000285961">
    <property type="component" value="Unassembled WGS sequence"/>
</dbReference>
<sequence>MDGYEGRTAMSFVFKVYHYSLIAGISTVRQMSKAEQEFRGLHQCQNLGVPAAQPVGFGTLSGRCGMHRSCFVMTRFVENAIDFRNWLNEKDKWRITGRQSKATIMEQLGVHLRRLHEERFFLMRPSPKNILICDAGTTQPKPMFIDLAYARFFTSELLARHAQRIDLGRLFGPLLRRREYDLLDSFLGTYLPDPFGRTCEDLRRLIVRAARVQSNRTPFSWVSNRIQRTSIRRIRRAVRKGIRMLIDEEYREEKRKKARGKRFPDG</sequence>
<comment type="caution">
    <text evidence="1">The sequence shown here is derived from an EMBL/GenBank/DDBJ whole genome shotgun (WGS) entry which is preliminary data.</text>
</comment>
<reference evidence="1 2" key="1">
    <citation type="journal article" date="2017" name="ISME J.">
        <title>Energy and carbon metabolisms in a deep terrestrial subsurface fluid microbial community.</title>
        <authorList>
            <person name="Momper L."/>
            <person name="Jungbluth S.P."/>
            <person name="Lee M.D."/>
            <person name="Amend J.P."/>
        </authorList>
    </citation>
    <scope>NUCLEOTIDE SEQUENCE [LARGE SCALE GENOMIC DNA]</scope>
    <source>
        <strain evidence="1">SURF_17</strain>
    </source>
</reference>
<evidence type="ECO:0000313" key="1">
    <source>
        <dbReference type="EMBL" id="RJP70596.1"/>
    </source>
</evidence>
<organism evidence="1 2">
    <name type="scientific">Candidatus Abyssobacteria bacterium SURF_17</name>
    <dbReference type="NCBI Taxonomy" id="2093361"/>
    <lineage>
        <taxon>Bacteria</taxon>
        <taxon>Pseudomonadati</taxon>
        <taxon>Candidatus Hydrogenedentota</taxon>
        <taxon>Candidatus Abyssobacteria</taxon>
    </lineage>
</organism>